<comment type="caution">
    <text evidence="2">The sequence shown here is derived from an EMBL/GenBank/DDBJ whole genome shotgun (WGS) entry which is preliminary data.</text>
</comment>
<protein>
    <submittedName>
        <fullName evidence="2">Potassium voltage-gated channel protein Shaker</fullName>
    </submittedName>
</protein>
<organism evidence="2 3">
    <name type="scientific">Frankliniella fusca</name>
    <dbReference type="NCBI Taxonomy" id="407009"/>
    <lineage>
        <taxon>Eukaryota</taxon>
        <taxon>Metazoa</taxon>
        <taxon>Ecdysozoa</taxon>
        <taxon>Arthropoda</taxon>
        <taxon>Hexapoda</taxon>
        <taxon>Insecta</taxon>
        <taxon>Pterygota</taxon>
        <taxon>Neoptera</taxon>
        <taxon>Paraneoptera</taxon>
        <taxon>Thysanoptera</taxon>
        <taxon>Terebrantia</taxon>
        <taxon>Thripoidea</taxon>
        <taxon>Thripidae</taxon>
        <taxon>Frankliniella</taxon>
    </lineage>
</organism>
<accession>A0AAE1HCB3</accession>
<proteinExistence type="predicted"/>
<feature type="region of interest" description="Disordered" evidence="1">
    <location>
        <begin position="46"/>
        <end position="68"/>
    </location>
</feature>
<reference evidence="2" key="1">
    <citation type="submission" date="2021-07" db="EMBL/GenBank/DDBJ databases">
        <authorList>
            <person name="Catto M.A."/>
            <person name="Jacobson A."/>
            <person name="Kennedy G."/>
            <person name="Labadie P."/>
            <person name="Hunt B.G."/>
            <person name="Srinivasan R."/>
        </authorList>
    </citation>
    <scope>NUCLEOTIDE SEQUENCE</scope>
    <source>
        <strain evidence="2">PL_HMW_Pooled</strain>
        <tissue evidence="2">Head</tissue>
    </source>
</reference>
<keyword evidence="3" id="KW-1185">Reference proteome</keyword>
<gene>
    <name evidence="2" type="ORF">KUF71_008057</name>
</gene>
<evidence type="ECO:0000313" key="2">
    <source>
        <dbReference type="EMBL" id="KAK3918809.1"/>
    </source>
</evidence>
<evidence type="ECO:0000313" key="3">
    <source>
        <dbReference type="Proteomes" id="UP001219518"/>
    </source>
</evidence>
<reference evidence="2" key="2">
    <citation type="journal article" date="2023" name="BMC Genomics">
        <title>Pest status, molecular evolution, and epigenetic factors derived from the genome assembly of Frankliniella fusca, a thysanopteran phytovirus vector.</title>
        <authorList>
            <person name="Catto M.A."/>
            <person name="Labadie P.E."/>
            <person name="Jacobson A.L."/>
            <person name="Kennedy G.G."/>
            <person name="Srinivasan R."/>
            <person name="Hunt B.G."/>
        </authorList>
    </citation>
    <scope>NUCLEOTIDE SEQUENCE</scope>
    <source>
        <strain evidence="2">PL_HMW_Pooled</strain>
    </source>
</reference>
<name>A0AAE1HCB3_9NEOP</name>
<sequence length="109" mass="12337">MDISIQRFGPESHGKVMENVRNQNFEEPCEVCNELSLRLWTTSLPKLSSQDEDGPTAHGQLTGVTHFEPIPHDHDYCERVVINSAKEAKGGNIISEAKTEFRRKWESGI</sequence>
<dbReference type="Proteomes" id="UP001219518">
    <property type="component" value="Unassembled WGS sequence"/>
</dbReference>
<evidence type="ECO:0000256" key="1">
    <source>
        <dbReference type="SAM" id="MobiDB-lite"/>
    </source>
</evidence>
<dbReference type="EMBL" id="JAHWGI010000960">
    <property type="protein sequence ID" value="KAK3918809.1"/>
    <property type="molecule type" value="Genomic_DNA"/>
</dbReference>
<dbReference type="AlphaFoldDB" id="A0AAE1HCB3"/>